<dbReference type="GO" id="GO:0031267">
    <property type="term" value="F:small GTPase binding"/>
    <property type="evidence" value="ECO:0007669"/>
    <property type="project" value="TreeGrafter"/>
</dbReference>
<dbReference type="PANTHER" id="PTHR24113">
    <property type="entry name" value="RAN GTPASE-ACTIVATING PROTEIN 1"/>
    <property type="match status" value="1"/>
</dbReference>
<feature type="compositionally biased region" description="Low complexity" evidence="4">
    <location>
        <begin position="143"/>
        <end position="186"/>
    </location>
</feature>
<dbReference type="SUPFAM" id="SSF52540">
    <property type="entry name" value="P-loop containing nucleoside triphosphate hydrolases"/>
    <property type="match status" value="1"/>
</dbReference>
<evidence type="ECO:0000256" key="2">
    <source>
        <dbReference type="ARBA" id="ARBA00022614"/>
    </source>
</evidence>
<dbReference type="InterPro" id="IPR001611">
    <property type="entry name" value="Leu-rich_rpt"/>
</dbReference>
<dbReference type="InterPro" id="IPR043472">
    <property type="entry name" value="Macro_dom-like"/>
</dbReference>
<dbReference type="SMART" id="SM00368">
    <property type="entry name" value="LRR_RI"/>
    <property type="match status" value="5"/>
</dbReference>
<feature type="region of interest" description="Disordered" evidence="4">
    <location>
        <begin position="508"/>
        <end position="527"/>
    </location>
</feature>
<dbReference type="GO" id="GO:0048471">
    <property type="term" value="C:perinuclear region of cytoplasm"/>
    <property type="evidence" value="ECO:0007669"/>
    <property type="project" value="TreeGrafter"/>
</dbReference>
<dbReference type="Proteomes" id="UP001295423">
    <property type="component" value="Unassembled WGS sequence"/>
</dbReference>
<dbReference type="GO" id="GO:0005634">
    <property type="term" value="C:nucleus"/>
    <property type="evidence" value="ECO:0007669"/>
    <property type="project" value="TreeGrafter"/>
</dbReference>
<dbReference type="Gene3D" id="3.80.10.10">
    <property type="entry name" value="Ribonuclease Inhibitor"/>
    <property type="match status" value="2"/>
</dbReference>
<dbReference type="GO" id="GO:0005096">
    <property type="term" value="F:GTPase activator activity"/>
    <property type="evidence" value="ECO:0007669"/>
    <property type="project" value="UniProtKB-KW"/>
</dbReference>
<sequence length="1485" mass="164086">MAEPEAQSSTNPESSNGFPVVSFLEIEGRVLSGEEFEEYCKDHGLCRRCANVRTHRRVIKLFGRGKKWEPMTLHDEETGEYSVYKGYCLKPNCYTLGQAKRLTGEAGTKDSRDKRRKKLKMKMLRKSDKNRPERRKTRADPETGSIMSTMDDDMSIMSGMSDLSGISSASGRSSRSSRSGLSGIASTFRKKKRRGSGFSLTDSVSSFTDFSDDDTIDTTQTPMPLKPVVPGEVNPIISQRLEQLVKHDYFAVLDMTKVELRPEDVDAIVAAMGQTKTLDTIVLNKCRLRDDGLIKIANALEQANHINIRSFSCRQNRIGNKGVTALSFLFSKSETLETLDLSENSISSKGAANILSAFSSNPKPVLSNLNLSQNEIWDMDDGSFLRSNTTLKIFNLDGNFMHDEGAEQIANAIAANKQSVIEKLYLGWNGISDDGAIALARMMEANETLQVLGLAENDISNTGARAILSALAINTSVREISGLYHNQIDRKFIIVAIKRLLHRYGERTGQAPPTEQAADEGETSDHSVGWAQQIYSDERHFDEKEEEQDQGPSIALEAIEHWDWGTFGIEEIEASRSPPSAVMPDVPDRVPSPAVEPEATKEVEPEELVEVAPNLPIDRLTVFQSAPLAYFDRKTSEHIAIPIFDFQYEADAIEDALANPEALGGVIELNVENVTAGRFKVSFLQGTSPIMHFSGIGHDSCLALENGFGYMQALPTTDLMRFVKNGEGKVKVVVVHTCYARAMADAFIEAGVPHVVCLQRDTAFRDEGPVEFAQAFYTALASHKTLQQAFNEGVDTVKRSSNVKVTGNIAQQYCLLPEKPANDPYHNVDVFYQRPMPKLSPPPEVFSPPLPEVPEHFVGREVDMYEVLESLRVDDVVRVGGAVGCGKASCISAVARYILERPKSFKIDSVYWLPAPESAEKEEDEIYEDLCFLIEMTINSEDQIWEEPEFAQRRDRVTSALADMRSILVIDGRMFTTEASGENLEMILTHLLNEVSMKIVLITAMEASKSSKTKTSRQEETMVNIGPLDLKSSALLFGNLSEVISRSGNPIVHTAEEFADCIVPPSIAKIASSDEKQKLESNRSNKLYEILGGGNPTEIAKSASAFTEIDLRNLLRFAKRPEIQVDSGAALEEEILKYTTLKKKAIDGKNYARAYDFTDAIEELEGLRPKFPNVEDLAKKEAEYKEKFKKYLKMKKYNEANAIKRKILELKKTALREKHAKAEDAKNAVALTNGDSNGKKNFYEIDKLFSQLRLDQPITAMDVSGTLSDNSGEATLKIPRVGGFCNLNITMGSVFDLAYEDGTSGIVYWTNECCDMAVDDDGKKILEAGGESFQTAMQSLDVQATTDWGPVKCPTGEAVGIGPLSFSTLQAKFVFLAVGPLSPSNDDTEWDDSDLNGIQILETEIRASYRSSLQLIAQTGVNDVGIPTLTSNPTGNAYERTLWIGLKTIVEEAKSTELRSIDLCTASHQEANLLLKMALALGLSV</sequence>
<dbReference type="PROSITE" id="PS51450">
    <property type="entry name" value="LRR"/>
    <property type="match status" value="1"/>
</dbReference>
<protein>
    <recommendedName>
        <fullName evidence="7">NACHT domain-containing protein</fullName>
    </recommendedName>
</protein>
<dbReference type="InterPro" id="IPR027417">
    <property type="entry name" value="P-loop_NTPase"/>
</dbReference>
<evidence type="ECO:0000256" key="3">
    <source>
        <dbReference type="ARBA" id="ARBA00022737"/>
    </source>
</evidence>
<keyword evidence="1" id="KW-0343">GTPase activation</keyword>
<dbReference type="InterPro" id="IPR032675">
    <property type="entry name" value="LRR_dom_sf"/>
</dbReference>
<feature type="region of interest" description="Disordered" evidence="4">
    <location>
        <begin position="103"/>
        <end position="188"/>
    </location>
</feature>
<dbReference type="Gene3D" id="3.40.220.10">
    <property type="entry name" value="Leucine Aminopeptidase, subunit E, domain 1"/>
    <property type="match status" value="1"/>
</dbReference>
<organism evidence="5 6">
    <name type="scientific">Cylindrotheca closterium</name>
    <dbReference type="NCBI Taxonomy" id="2856"/>
    <lineage>
        <taxon>Eukaryota</taxon>
        <taxon>Sar</taxon>
        <taxon>Stramenopiles</taxon>
        <taxon>Ochrophyta</taxon>
        <taxon>Bacillariophyta</taxon>
        <taxon>Bacillariophyceae</taxon>
        <taxon>Bacillariophycidae</taxon>
        <taxon>Bacillariales</taxon>
        <taxon>Bacillariaceae</taxon>
        <taxon>Cylindrotheca</taxon>
    </lineage>
</organism>
<proteinExistence type="predicted"/>
<evidence type="ECO:0000256" key="1">
    <source>
        <dbReference type="ARBA" id="ARBA00022468"/>
    </source>
</evidence>
<dbReference type="EMBL" id="CAKOGP040001869">
    <property type="protein sequence ID" value="CAJ1954740.1"/>
    <property type="molecule type" value="Genomic_DNA"/>
</dbReference>
<evidence type="ECO:0008006" key="7">
    <source>
        <dbReference type="Google" id="ProtNLM"/>
    </source>
</evidence>
<dbReference type="Gene3D" id="3.40.50.300">
    <property type="entry name" value="P-loop containing nucleotide triphosphate hydrolases"/>
    <property type="match status" value="1"/>
</dbReference>
<evidence type="ECO:0000256" key="4">
    <source>
        <dbReference type="SAM" id="MobiDB-lite"/>
    </source>
</evidence>
<keyword evidence="3" id="KW-0677">Repeat</keyword>
<gene>
    <name evidence="5" type="ORF">CYCCA115_LOCUS15332</name>
</gene>
<dbReference type="PANTHER" id="PTHR24113:SF12">
    <property type="entry name" value="RAN GTPASE-ACTIVATING PROTEIN 1"/>
    <property type="match status" value="1"/>
</dbReference>
<name>A0AAD2FWN9_9STRA</name>
<dbReference type="GO" id="GO:0005829">
    <property type="term" value="C:cytosol"/>
    <property type="evidence" value="ECO:0007669"/>
    <property type="project" value="TreeGrafter"/>
</dbReference>
<dbReference type="GO" id="GO:0006913">
    <property type="term" value="P:nucleocytoplasmic transport"/>
    <property type="evidence" value="ECO:0007669"/>
    <property type="project" value="TreeGrafter"/>
</dbReference>
<evidence type="ECO:0000313" key="5">
    <source>
        <dbReference type="EMBL" id="CAJ1954740.1"/>
    </source>
</evidence>
<keyword evidence="6" id="KW-1185">Reference proteome</keyword>
<evidence type="ECO:0000313" key="6">
    <source>
        <dbReference type="Proteomes" id="UP001295423"/>
    </source>
</evidence>
<feature type="region of interest" description="Disordered" evidence="4">
    <location>
        <begin position="576"/>
        <end position="602"/>
    </location>
</feature>
<dbReference type="InterPro" id="IPR027038">
    <property type="entry name" value="RanGap"/>
</dbReference>
<keyword evidence="2" id="KW-0433">Leucine-rich repeat</keyword>
<dbReference type="SUPFAM" id="SSF52949">
    <property type="entry name" value="Macro domain-like"/>
    <property type="match status" value="1"/>
</dbReference>
<dbReference type="Pfam" id="PF13516">
    <property type="entry name" value="LRR_6"/>
    <property type="match status" value="4"/>
</dbReference>
<reference evidence="5" key="1">
    <citation type="submission" date="2023-08" db="EMBL/GenBank/DDBJ databases">
        <authorList>
            <person name="Audoor S."/>
            <person name="Bilcke G."/>
        </authorList>
    </citation>
    <scope>NUCLEOTIDE SEQUENCE</scope>
</reference>
<feature type="compositionally biased region" description="Basic residues" evidence="4">
    <location>
        <begin position="114"/>
        <end position="124"/>
    </location>
</feature>
<accession>A0AAD2FWN9</accession>
<comment type="caution">
    <text evidence="5">The sequence shown here is derived from an EMBL/GenBank/DDBJ whole genome shotgun (WGS) entry which is preliminary data.</text>
</comment>
<dbReference type="SUPFAM" id="SSF52047">
    <property type="entry name" value="RNI-like"/>
    <property type="match status" value="1"/>
</dbReference>